<reference evidence="2" key="1">
    <citation type="submission" date="2020-02" db="EMBL/GenBank/DDBJ databases">
        <authorList>
            <person name="Meier V. D."/>
        </authorList>
    </citation>
    <scope>NUCLEOTIDE SEQUENCE</scope>
    <source>
        <strain evidence="2">AVDCRST_MAG89</strain>
    </source>
</reference>
<dbReference type="EMBL" id="CADCTV010001132">
    <property type="protein sequence ID" value="CAA9381180.1"/>
    <property type="molecule type" value="Genomic_DNA"/>
</dbReference>
<organism evidence="2">
    <name type="scientific">uncultured Gemmatimonadota bacterium</name>
    <dbReference type="NCBI Taxonomy" id="203437"/>
    <lineage>
        <taxon>Bacteria</taxon>
        <taxon>Pseudomonadati</taxon>
        <taxon>Gemmatimonadota</taxon>
        <taxon>environmental samples</taxon>
    </lineage>
</organism>
<name>A0A6J4NFA6_9BACT</name>
<proteinExistence type="predicted"/>
<dbReference type="AlphaFoldDB" id="A0A6J4NFA6"/>
<evidence type="ECO:0008006" key="3">
    <source>
        <dbReference type="Google" id="ProtNLM"/>
    </source>
</evidence>
<keyword evidence="1" id="KW-0732">Signal</keyword>
<accession>A0A6J4NFA6</accession>
<sequence length="174" mass="17871">MSITSFWHKTPRAARLLVAASVLALGACTDEGDSDAGIPRGAADGLYPQIVVSGPASGADVKLSLLRKPAGVMLGSYQGELSYDPAVLTLDRSSLPAGVEGTVNDETAGKVRFVASAVEGVGEVPLLTLRFTRRGAVDGKSFAVSFEEVSAAEDFSDLTPLVYGGAPAVSVTSR</sequence>
<evidence type="ECO:0000313" key="2">
    <source>
        <dbReference type="EMBL" id="CAA9381180.1"/>
    </source>
</evidence>
<feature type="signal peptide" evidence="1">
    <location>
        <begin position="1"/>
        <end position="24"/>
    </location>
</feature>
<dbReference type="Gene3D" id="2.60.40.680">
    <property type="match status" value="1"/>
</dbReference>
<evidence type="ECO:0000256" key="1">
    <source>
        <dbReference type="SAM" id="SignalP"/>
    </source>
</evidence>
<protein>
    <recommendedName>
        <fullName evidence="3">Cohesin domain-containing protein</fullName>
    </recommendedName>
</protein>
<gene>
    <name evidence="2" type="ORF">AVDCRST_MAG89-5405</name>
</gene>
<feature type="chain" id="PRO_5027041630" description="Cohesin domain-containing protein" evidence="1">
    <location>
        <begin position="25"/>
        <end position="174"/>
    </location>
</feature>